<gene>
    <name evidence="1" type="ORF">SAMN04489711_106205</name>
</gene>
<proteinExistence type="predicted"/>
<evidence type="ECO:0000313" key="2">
    <source>
        <dbReference type="Proteomes" id="UP000199119"/>
    </source>
</evidence>
<evidence type="ECO:0000313" key="1">
    <source>
        <dbReference type="EMBL" id="SFE87459.1"/>
    </source>
</evidence>
<dbReference type="Proteomes" id="UP000199119">
    <property type="component" value="Unassembled WGS sequence"/>
</dbReference>
<accession>A0A1I2E474</accession>
<organism evidence="1 2">
    <name type="scientific">Paracidovorax wautersii</name>
    <dbReference type="NCBI Taxonomy" id="1177982"/>
    <lineage>
        <taxon>Bacteria</taxon>
        <taxon>Pseudomonadati</taxon>
        <taxon>Pseudomonadota</taxon>
        <taxon>Betaproteobacteria</taxon>
        <taxon>Burkholderiales</taxon>
        <taxon>Comamonadaceae</taxon>
        <taxon>Paracidovorax</taxon>
    </lineage>
</organism>
<protein>
    <submittedName>
        <fullName evidence="1">Uncharacterized protein</fullName>
    </submittedName>
</protein>
<sequence length="113" mass="12462">MSVLLSVSAPVSFSVLLLLDAPHGSLAEIELTRADLPVGTRSHWLWIEERTVTELQAIGTGTPSRKAFDRAVLALDGERAELIWPSGLCDALKVDPGRMLRPEFLRLVHQHVN</sequence>
<name>A0A1I2E474_9BURK</name>
<reference evidence="2" key="1">
    <citation type="submission" date="2016-10" db="EMBL/GenBank/DDBJ databases">
        <authorList>
            <person name="Varghese N."/>
            <person name="Submissions S."/>
        </authorList>
    </citation>
    <scope>NUCLEOTIDE SEQUENCE [LARGE SCALE GENOMIC DNA]</scope>
    <source>
        <strain evidence="2">DSM 27981</strain>
    </source>
</reference>
<keyword evidence="2" id="KW-1185">Reference proteome</keyword>
<dbReference type="AlphaFoldDB" id="A0A1I2E474"/>
<dbReference type="EMBL" id="FONX01000006">
    <property type="protein sequence ID" value="SFE87459.1"/>
    <property type="molecule type" value="Genomic_DNA"/>
</dbReference>